<name>A0A3G7UEQ8_9PSED</name>
<dbReference type="Proteomes" id="UP000268696">
    <property type="component" value="Chromosome"/>
</dbReference>
<sequence length="50" mass="5010">MATVVALQGVKKASLLGASVGLALRRTLSMGDMAQSDPDAQAPVVGGWSP</sequence>
<dbReference type="EMBL" id="CP027754">
    <property type="protein sequence ID" value="AZE57915.1"/>
    <property type="molecule type" value="Genomic_DNA"/>
</dbReference>
<dbReference type="AlphaFoldDB" id="A0A3G7UEQ8"/>
<proteinExistence type="predicted"/>
<evidence type="ECO:0000313" key="2">
    <source>
        <dbReference type="Proteomes" id="UP000268696"/>
    </source>
</evidence>
<organism evidence="1 2">
    <name type="scientific">Pseudomonas synxantha</name>
    <dbReference type="NCBI Taxonomy" id="47883"/>
    <lineage>
        <taxon>Bacteria</taxon>
        <taxon>Pseudomonadati</taxon>
        <taxon>Pseudomonadota</taxon>
        <taxon>Gammaproteobacteria</taxon>
        <taxon>Pseudomonadales</taxon>
        <taxon>Pseudomonadaceae</taxon>
        <taxon>Pseudomonas</taxon>
    </lineage>
</organism>
<reference evidence="1 2" key="1">
    <citation type="submission" date="2018-03" db="EMBL/GenBank/DDBJ databases">
        <title>Diversity of phytobeneficial traits revealed by whole-genome analysis of worldwide-isolated phenazine-producing Pseudomonas spp.</title>
        <authorList>
            <person name="Biessy A."/>
            <person name="Novinscak A."/>
            <person name="Blom J."/>
            <person name="Leger G."/>
            <person name="Thomashow L.S."/>
            <person name="Cazorla F.M."/>
            <person name="Josic D."/>
            <person name="Filion M."/>
        </authorList>
    </citation>
    <scope>NUCLEOTIDE SEQUENCE [LARGE SCALE GENOMIC DNA]</scope>
    <source>
        <strain evidence="1 2">30B</strain>
    </source>
</reference>
<accession>A0A3G7UEQ8</accession>
<gene>
    <name evidence="1" type="ORF">C4K03_5808</name>
</gene>
<evidence type="ECO:0000313" key="1">
    <source>
        <dbReference type="EMBL" id="AZE57915.1"/>
    </source>
</evidence>
<protein>
    <submittedName>
        <fullName evidence="1">Uncharacterized protein</fullName>
    </submittedName>
</protein>